<evidence type="ECO:0000313" key="3">
    <source>
        <dbReference type="Proteomes" id="UP000186851"/>
    </source>
</evidence>
<keyword evidence="1" id="KW-0812">Transmembrane</keyword>
<keyword evidence="1" id="KW-0472">Membrane</keyword>
<name>A0AAF0D3F3_ODILC</name>
<feature type="transmembrane region" description="Helical" evidence="1">
    <location>
        <begin position="7"/>
        <end position="26"/>
    </location>
</feature>
<feature type="transmembrane region" description="Helical" evidence="1">
    <location>
        <begin position="70"/>
        <end position="87"/>
    </location>
</feature>
<accession>A0AAF0D3F3</accession>
<dbReference type="Proteomes" id="UP000186851">
    <property type="component" value="Chromosome"/>
</dbReference>
<organism evidence="2 3">
    <name type="scientific">Odinarchaeota yellowstonii (strain LCB_4)</name>
    <dbReference type="NCBI Taxonomy" id="1841599"/>
    <lineage>
        <taxon>Archaea</taxon>
        <taxon>Promethearchaeati</taxon>
        <taxon>Candidatus Odinarchaeota</taxon>
        <taxon>Candidatus Odinarchaeia</taxon>
        <taxon>Candidatus Odinarchaeales</taxon>
        <taxon>Candidatus Odinarchaeaceae</taxon>
        <taxon>Candidatus Odinarchaeum</taxon>
    </lineage>
</organism>
<dbReference type="EMBL" id="CP091871">
    <property type="protein sequence ID" value="WEU40893.1"/>
    <property type="molecule type" value="Genomic_DNA"/>
</dbReference>
<dbReference type="KEGG" id="oyw:OdinLCB4_002980"/>
<gene>
    <name evidence="2" type="ORF">OdinLCB4_002980</name>
</gene>
<feature type="transmembrane region" description="Helical" evidence="1">
    <location>
        <begin position="93"/>
        <end position="114"/>
    </location>
</feature>
<reference evidence="2" key="2">
    <citation type="journal article" date="2022" name="Nat. Microbiol.">
        <title>A closed Candidatus Odinarchaeum chromosome exposes Asgard archaeal viruses.</title>
        <authorList>
            <person name="Tamarit D."/>
            <person name="Caceres E.F."/>
            <person name="Krupovic M."/>
            <person name="Nijland R."/>
            <person name="Eme L."/>
            <person name="Robinson N.P."/>
            <person name="Ettema T.J.G."/>
        </authorList>
    </citation>
    <scope>NUCLEOTIDE SEQUENCE</scope>
    <source>
        <strain evidence="2">LCB_4</strain>
    </source>
</reference>
<reference evidence="2" key="1">
    <citation type="journal article" date="2017" name="Nature">
        <title>Asgard archaea illuminate the origin of eukaryotic cellular complexity.</title>
        <authorList>
            <person name="Zaremba-Niedzwiedzka K."/>
            <person name="Caceres E.F."/>
            <person name="Saw J.H."/>
            <person name="Backstrom D."/>
            <person name="Juzokaite L."/>
            <person name="Vancaester E."/>
            <person name="Seitz K.W."/>
            <person name="Anantharaman K."/>
            <person name="Starnawski P."/>
            <person name="Kjeldsen K.U."/>
            <person name="Scott M.B."/>
            <person name="Nunoura T."/>
            <person name="Banfield J.F."/>
            <person name="Schramm A."/>
            <person name="Baker B.J."/>
            <person name="Spang A."/>
            <person name="Ettema T.J.G."/>
        </authorList>
    </citation>
    <scope>NUCLEOTIDE SEQUENCE</scope>
    <source>
        <strain evidence="2">LCB_4</strain>
    </source>
</reference>
<evidence type="ECO:0000256" key="1">
    <source>
        <dbReference type="SAM" id="Phobius"/>
    </source>
</evidence>
<evidence type="ECO:0000313" key="2">
    <source>
        <dbReference type="EMBL" id="WEU40893.1"/>
    </source>
</evidence>
<dbReference type="AlphaFoldDB" id="A0AAF0D3F3"/>
<feature type="transmembrane region" description="Helical" evidence="1">
    <location>
        <begin position="32"/>
        <end position="50"/>
    </location>
</feature>
<proteinExistence type="predicted"/>
<protein>
    <submittedName>
        <fullName evidence="2">Uncharacterized protein</fullName>
    </submittedName>
</protein>
<keyword evidence="1" id="KW-1133">Transmembrane helix</keyword>
<sequence>MFRPVKYFFFLLGYLPLIFALILRYVFNFFTIIGLIIFSIILIIILKYLLQVKGVASELTGIVVDKPRDIGYIAFIVTYIIPFLTFIDTATFIALIIVYSVISYIYVSTPLFSINPLLKIIFGYNIYVFKKDGGEFFLISKKYLNEFQNPVSVRRLDSDLFIEVFENLED</sequence>